<dbReference type="EMBL" id="RAWI01000628">
    <property type="protein sequence ID" value="RKH90152.1"/>
    <property type="molecule type" value="Genomic_DNA"/>
</dbReference>
<reference evidence="2 3" key="1">
    <citation type="submission" date="2018-09" db="EMBL/GenBank/DDBJ databases">
        <authorList>
            <person name="Livingstone P.G."/>
            <person name="Whitworth D.E."/>
        </authorList>
    </citation>
    <scope>NUCLEOTIDE SEQUENCE [LARGE SCALE GENOMIC DNA]</scope>
    <source>
        <strain evidence="2 3">CA031B</strain>
    </source>
</reference>
<feature type="region of interest" description="Disordered" evidence="1">
    <location>
        <begin position="69"/>
        <end position="96"/>
    </location>
</feature>
<keyword evidence="3" id="KW-1185">Reference proteome</keyword>
<evidence type="ECO:0000256" key="1">
    <source>
        <dbReference type="SAM" id="MobiDB-lite"/>
    </source>
</evidence>
<proteinExistence type="predicted"/>
<feature type="compositionally biased region" description="Low complexity" evidence="1">
    <location>
        <begin position="14"/>
        <end position="38"/>
    </location>
</feature>
<sequence>MEGSAGDPAGGSTGTSTGTSRCVRARSTPTSTRIPTSPRRVRQTMSGTPGSLTVNFAWSALGREVRKRTSTSQAPVSGGTNSVLHPTASLFRARVT</sequence>
<comment type="caution">
    <text evidence="2">The sequence shown here is derived from an EMBL/GenBank/DDBJ whole genome shotgun (WGS) entry which is preliminary data.</text>
</comment>
<protein>
    <submittedName>
        <fullName evidence="2">Uncharacterized protein</fullName>
    </submittedName>
</protein>
<evidence type="ECO:0000313" key="2">
    <source>
        <dbReference type="EMBL" id="RKH90152.1"/>
    </source>
</evidence>
<accession>A0ABX9Q480</accession>
<feature type="region of interest" description="Disordered" evidence="1">
    <location>
        <begin position="1"/>
        <end position="49"/>
    </location>
</feature>
<feature type="compositionally biased region" description="Polar residues" evidence="1">
    <location>
        <begin position="70"/>
        <end position="84"/>
    </location>
</feature>
<organism evidence="2 3">
    <name type="scientific">Corallococcus praedator</name>
    <dbReference type="NCBI Taxonomy" id="2316724"/>
    <lineage>
        <taxon>Bacteria</taxon>
        <taxon>Pseudomonadati</taxon>
        <taxon>Myxococcota</taxon>
        <taxon>Myxococcia</taxon>
        <taxon>Myxococcales</taxon>
        <taxon>Cystobacterineae</taxon>
        <taxon>Myxococcaceae</taxon>
        <taxon>Corallococcus</taxon>
    </lineage>
</organism>
<name>A0ABX9Q480_9BACT</name>
<evidence type="ECO:0000313" key="3">
    <source>
        <dbReference type="Proteomes" id="UP000278907"/>
    </source>
</evidence>
<gene>
    <name evidence="2" type="ORF">D7Y13_40065</name>
</gene>
<dbReference type="Proteomes" id="UP000278907">
    <property type="component" value="Unassembled WGS sequence"/>
</dbReference>